<protein>
    <submittedName>
        <fullName evidence="3">Uncharacterized protein</fullName>
    </submittedName>
</protein>
<organism evidence="3 4">
    <name type="scientific">Ilex paraguariensis</name>
    <name type="common">yerba mate</name>
    <dbReference type="NCBI Taxonomy" id="185542"/>
    <lineage>
        <taxon>Eukaryota</taxon>
        <taxon>Viridiplantae</taxon>
        <taxon>Streptophyta</taxon>
        <taxon>Embryophyta</taxon>
        <taxon>Tracheophyta</taxon>
        <taxon>Spermatophyta</taxon>
        <taxon>Magnoliopsida</taxon>
        <taxon>eudicotyledons</taxon>
        <taxon>Gunneridae</taxon>
        <taxon>Pentapetalae</taxon>
        <taxon>asterids</taxon>
        <taxon>campanulids</taxon>
        <taxon>Aquifoliales</taxon>
        <taxon>Aquifoliaceae</taxon>
        <taxon>Ilex</taxon>
    </lineage>
</organism>
<accession>A0ABC8T830</accession>
<feature type="compositionally biased region" description="Gly residues" evidence="1">
    <location>
        <begin position="1"/>
        <end position="11"/>
    </location>
</feature>
<comment type="caution">
    <text evidence="3">The sequence shown here is derived from an EMBL/GenBank/DDBJ whole genome shotgun (WGS) entry which is preliminary data.</text>
</comment>
<evidence type="ECO:0000313" key="3">
    <source>
        <dbReference type="EMBL" id="CAK9165570.1"/>
    </source>
</evidence>
<sequence>MEQGDGGGSHGVSGPDQIAYDSDQTKLHKSQFHTPSFTDQVSLHRLLHSSVSGPGQTLYNSDQTKLHRSQLHIPSFTPLSFPLRVDRATPSPLDLSLLKLRRSQLRLAVL</sequence>
<evidence type="ECO:0000256" key="1">
    <source>
        <dbReference type="SAM" id="MobiDB-lite"/>
    </source>
</evidence>
<evidence type="ECO:0000313" key="2">
    <source>
        <dbReference type="EMBL" id="CAK9151253.1"/>
    </source>
</evidence>
<dbReference type="Proteomes" id="UP001642360">
    <property type="component" value="Unassembled WGS sequence"/>
</dbReference>
<keyword evidence="4" id="KW-1185">Reference proteome</keyword>
<proteinExistence type="predicted"/>
<dbReference type="EMBL" id="CAUOFW020004410">
    <property type="protein sequence ID" value="CAK9165570.1"/>
    <property type="molecule type" value="Genomic_DNA"/>
</dbReference>
<gene>
    <name evidence="2" type="ORF">ILEXP_LOCUS19411</name>
    <name evidence="3" type="ORF">ILEXP_LOCUS34738</name>
</gene>
<dbReference type="AlphaFoldDB" id="A0ABC8T830"/>
<dbReference type="EMBL" id="CAUOFW020002114">
    <property type="protein sequence ID" value="CAK9151253.1"/>
    <property type="molecule type" value="Genomic_DNA"/>
</dbReference>
<evidence type="ECO:0000313" key="4">
    <source>
        <dbReference type="Proteomes" id="UP001642360"/>
    </source>
</evidence>
<name>A0ABC8T830_9AQUA</name>
<feature type="region of interest" description="Disordered" evidence="1">
    <location>
        <begin position="1"/>
        <end position="31"/>
    </location>
</feature>
<reference evidence="3 4" key="1">
    <citation type="submission" date="2024-02" db="EMBL/GenBank/DDBJ databases">
        <authorList>
            <person name="Vignale AGUSTIN F."/>
            <person name="Sosa J E."/>
            <person name="Modenutti C."/>
        </authorList>
    </citation>
    <scope>NUCLEOTIDE SEQUENCE [LARGE SCALE GENOMIC DNA]</scope>
</reference>